<dbReference type="AlphaFoldDB" id="A0A9X2B9H9"/>
<dbReference type="Gene3D" id="3.40.50.2300">
    <property type="match status" value="1"/>
</dbReference>
<dbReference type="InterPro" id="IPR011006">
    <property type="entry name" value="CheY-like_superfamily"/>
</dbReference>
<evidence type="ECO:0000256" key="2">
    <source>
        <dbReference type="PROSITE-ProRule" id="PRU00169"/>
    </source>
</evidence>
<dbReference type="SUPFAM" id="SSF52172">
    <property type="entry name" value="CheY-like"/>
    <property type="match status" value="1"/>
</dbReference>
<dbReference type="GO" id="GO:0000160">
    <property type="term" value="P:phosphorelay signal transduction system"/>
    <property type="evidence" value="ECO:0007669"/>
    <property type="project" value="InterPro"/>
</dbReference>
<dbReference type="Pfam" id="PF00072">
    <property type="entry name" value="Response_reg"/>
    <property type="match status" value="1"/>
</dbReference>
<evidence type="ECO:0000259" key="3">
    <source>
        <dbReference type="PROSITE" id="PS50110"/>
    </source>
</evidence>
<proteinExistence type="predicted"/>
<reference evidence="4" key="1">
    <citation type="submission" date="2022-04" db="EMBL/GenBank/DDBJ databases">
        <title>Mucilaginibacter sp. RS28 isolated from freshwater.</title>
        <authorList>
            <person name="Ko S.-R."/>
        </authorList>
    </citation>
    <scope>NUCLEOTIDE SEQUENCE</scope>
    <source>
        <strain evidence="4">RS28</strain>
    </source>
</reference>
<feature type="modified residue" description="4-aspartylphosphate" evidence="2">
    <location>
        <position position="52"/>
    </location>
</feature>
<name>A0A9X2B9H9_9SPHI</name>
<accession>A0A9X2B9H9</accession>
<dbReference type="EMBL" id="JALJEJ010000005">
    <property type="protein sequence ID" value="MCJ8210466.1"/>
    <property type="molecule type" value="Genomic_DNA"/>
</dbReference>
<protein>
    <submittedName>
        <fullName evidence="4">Response regulator</fullName>
    </submittedName>
</protein>
<gene>
    <name evidence="4" type="ORF">MUY27_12180</name>
</gene>
<dbReference type="InterPro" id="IPR001789">
    <property type="entry name" value="Sig_transdc_resp-reg_receiver"/>
</dbReference>
<dbReference type="RefSeq" id="WP_245130305.1">
    <property type="nucleotide sequence ID" value="NZ_JALJEJ010000005.1"/>
</dbReference>
<organism evidence="4 5">
    <name type="scientific">Mucilaginibacter straminoryzae</name>
    <dbReference type="NCBI Taxonomy" id="2932774"/>
    <lineage>
        <taxon>Bacteria</taxon>
        <taxon>Pseudomonadati</taxon>
        <taxon>Bacteroidota</taxon>
        <taxon>Sphingobacteriia</taxon>
        <taxon>Sphingobacteriales</taxon>
        <taxon>Sphingobacteriaceae</taxon>
        <taxon>Mucilaginibacter</taxon>
    </lineage>
</organism>
<dbReference type="Proteomes" id="UP001139450">
    <property type="component" value="Unassembled WGS sequence"/>
</dbReference>
<comment type="caution">
    <text evidence="4">The sequence shown here is derived from an EMBL/GenBank/DDBJ whole genome shotgun (WGS) entry which is preliminary data.</text>
</comment>
<dbReference type="PANTHER" id="PTHR44591:SF3">
    <property type="entry name" value="RESPONSE REGULATORY DOMAIN-CONTAINING PROTEIN"/>
    <property type="match status" value="1"/>
</dbReference>
<dbReference type="InterPro" id="IPR050595">
    <property type="entry name" value="Bact_response_regulator"/>
</dbReference>
<sequence>MKKVLVLDNDEAILEAMQDALNYEGYDVRTVTDCDCIFTLINEYQPDILLIDYILNGINGGELCHQVKNEEKTAALPVILMSAYPRIIDSLGNYGCDAFVAKPFDLYELTARMAQLISTTQHHLYA</sequence>
<evidence type="ECO:0000313" key="4">
    <source>
        <dbReference type="EMBL" id="MCJ8210466.1"/>
    </source>
</evidence>
<evidence type="ECO:0000256" key="1">
    <source>
        <dbReference type="ARBA" id="ARBA00022553"/>
    </source>
</evidence>
<dbReference type="SMART" id="SM00448">
    <property type="entry name" value="REC"/>
    <property type="match status" value="1"/>
</dbReference>
<keyword evidence="1 2" id="KW-0597">Phosphoprotein</keyword>
<feature type="domain" description="Response regulatory" evidence="3">
    <location>
        <begin position="3"/>
        <end position="117"/>
    </location>
</feature>
<keyword evidence="5" id="KW-1185">Reference proteome</keyword>
<evidence type="ECO:0000313" key="5">
    <source>
        <dbReference type="Proteomes" id="UP001139450"/>
    </source>
</evidence>
<dbReference type="PROSITE" id="PS50110">
    <property type="entry name" value="RESPONSE_REGULATORY"/>
    <property type="match status" value="1"/>
</dbReference>
<dbReference type="PANTHER" id="PTHR44591">
    <property type="entry name" value="STRESS RESPONSE REGULATOR PROTEIN 1"/>
    <property type="match status" value="1"/>
</dbReference>